<feature type="domain" description="C2H2-type" evidence="13">
    <location>
        <begin position="630"/>
        <end position="657"/>
    </location>
</feature>
<comment type="subcellular location">
    <subcellularLocation>
        <location evidence="1">Nucleus</location>
    </subcellularLocation>
</comment>
<keyword evidence="3" id="KW-0479">Metal-binding</keyword>
<evidence type="ECO:0000256" key="7">
    <source>
        <dbReference type="ARBA" id="ARBA00023015"/>
    </source>
</evidence>
<evidence type="ECO:0000313" key="15">
    <source>
        <dbReference type="EMBL" id="CAI5768317.1"/>
    </source>
</evidence>
<dbReference type="CDD" id="cd07936">
    <property type="entry name" value="SCAN"/>
    <property type="match status" value="1"/>
</dbReference>
<evidence type="ECO:0000259" key="13">
    <source>
        <dbReference type="PROSITE" id="PS50157"/>
    </source>
</evidence>
<dbReference type="FunFam" id="1.10.4020.10:FF:000001">
    <property type="entry name" value="zinc finger protein 263 isoform X1"/>
    <property type="match status" value="1"/>
</dbReference>
<keyword evidence="6" id="KW-0862">Zinc</keyword>
<dbReference type="GO" id="GO:0005634">
    <property type="term" value="C:nucleus"/>
    <property type="evidence" value="ECO:0007669"/>
    <property type="project" value="UniProtKB-SubCell"/>
</dbReference>
<evidence type="ECO:0000256" key="2">
    <source>
        <dbReference type="ARBA" id="ARBA00006991"/>
    </source>
</evidence>
<feature type="domain" description="C2H2-type" evidence="13">
    <location>
        <begin position="602"/>
        <end position="629"/>
    </location>
</feature>
<feature type="domain" description="C2H2-type" evidence="13">
    <location>
        <begin position="405"/>
        <end position="433"/>
    </location>
</feature>
<evidence type="ECO:0000256" key="9">
    <source>
        <dbReference type="ARBA" id="ARBA00023163"/>
    </source>
</evidence>
<keyword evidence="5 11" id="KW-0863">Zinc-finger</keyword>
<dbReference type="Gene3D" id="1.10.4020.10">
    <property type="entry name" value="DNA breaking-rejoining enzymes"/>
    <property type="match status" value="1"/>
</dbReference>
<feature type="domain" description="C2H2-type" evidence="13">
    <location>
        <begin position="462"/>
        <end position="489"/>
    </location>
</feature>
<feature type="domain" description="C2H2-type" evidence="13">
    <location>
        <begin position="518"/>
        <end position="545"/>
    </location>
</feature>
<keyword evidence="16" id="KW-1185">Reference proteome</keyword>
<feature type="region of interest" description="Disordered" evidence="12">
    <location>
        <begin position="1"/>
        <end position="42"/>
    </location>
</feature>
<dbReference type="PROSITE" id="PS00028">
    <property type="entry name" value="ZINC_FINGER_C2H2_1"/>
    <property type="match status" value="11"/>
</dbReference>
<feature type="domain" description="C2H2-type" evidence="13">
    <location>
        <begin position="686"/>
        <end position="713"/>
    </location>
</feature>
<feature type="domain" description="C2H2-type" evidence="13">
    <location>
        <begin position="546"/>
        <end position="573"/>
    </location>
</feature>
<sequence>MEGQDLAGPKQAGRRLEEVGRARDVHGESTTKSVAQAPPQGVKQELEEGLLQQGWGTQWSEFLGAPQPSRSTWTNLRPWSGPGAKEIPASRAAEACRWPSREYTTQTAAGPGDETREAYESLDFAVKVKEEVLDGEALSSETLHQRFRQFCYQEAEGPREAFSQLWELCRQWLRPERHTKEQILELVILEQFLTILPRAMQNWVRESGPETCSEAVALAEDFLRQPEAEGCPPSTPAKRARERESCRLPWNMSEPLEDMADSTTVPAQDTLDLGKLHFASDAKQRSDREAILLGENQMETKEGDPQPVELNETTLGRAKGDFPPFHVEGEAAPECQPEPRSLQGNHAGKEAEKALLCEGGNGSSHESTANKGMLRSKKKCTECGNLCEVFDLPTNQKSQTEEEFYICPRCGKTFKNGVSLAPHQGTSVAVAKPYPCSECGKSFGTKAALLKHKGTHTGEKPYVCSECGKCFTTSSNLIYHNIVHTGEKPHKCSECGKSFHWKSSLITHERTHTGEKPYECPECGKSFGNSSQLLRHKRVHTGEKPYHCSECGRSFNQIASLIAHKRIHTGEKPYECSECGKGFGTRTNLMMHKRVHTGERPYKCSYCGQSFSQRTHLIIHERTHTGEKPYTCSDCGKSFNAKAPLITHKRTHTGENLYQCFQCGKSFSTSSNLLNHNIIHTGEKPHKCSDCGKCFNRKSSLITHQRTHTGEKPYACFECGKCFISSSDLTKHKKVHRGKRSAIAESVVYSPALAEPGSVQPGGQPC</sequence>
<dbReference type="GO" id="GO:0010468">
    <property type="term" value="P:regulation of gene expression"/>
    <property type="evidence" value="ECO:0007669"/>
    <property type="project" value="TreeGrafter"/>
</dbReference>
<dbReference type="FunFam" id="3.30.160.60:FF:000478">
    <property type="entry name" value="Zinc finger protein 133"/>
    <property type="match status" value="1"/>
</dbReference>
<evidence type="ECO:0000259" key="14">
    <source>
        <dbReference type="PROSITE" id="PS50804"/>
    </source>
</evidence>
<feature type="domain" description="C2H2-type" evidence="13">
    <location>
        <begin position="714"/>
        <end position="741"/>
    </location>
</feature>
<dbReference type="GO" id="GO:0008270">
    <property type="term" value="F:zinc ion binding"/>
    <property type="evidence" value="ECO:0007669"/>
    <property type="project" value="UniProtKB-KW"/>
</dbReference>
<dbReference type="SMART" id="SM00355">
    <property type="entry name" value="ZnF_C2H2"/>
    <property type="match status" value="12"/>
</dbReference>
<dbReference type="InterPro" id="IPR003309">
    <property type="entry name" value="SCAN_dom"/>
</dbReference>
<dbReference type="Pfam" id="PF02023">
    <property type="entry name" value="SCAN"/>
    <property type="match status" value="1"/>
</dbReference>
<evidence type="ECO:0000313" key="16">
    <source>
        <dbReference type="Proteomes" id="UP001178461"/>
    </source>
</evidence>
<dbReference type="PROSITE" id="PS50157">
    <property type="entry name" value="ZINC_FINGER_C2H2_2"/>
    <property type="match status" value="12"/>
</dbReference>
<organism evidence="15 16">
    <name type="scientific">Podarcis lilfordi</name>
    <name type="common">Lilford's wall lizard</name>
    <dbReference type="NCBI Taxonomy" id="74358"/>
    <lineage>
        <taxon>Eukaryota</taxon>
        <taxon>Metazoa</taxon>
        <taxon>Chordata</taxon>
        <taxon>Craniata</taxon>
        <taxon>Vertebrata</taxon>
        <taxon>Euteleostomi</taxon>
        <taxon>Lepidosauria</taxon>
        <taxon>Squamata</taxon>
        <taxon>Bifurcata</taxon>
        <taxon>Unidentata</taxon>
        <taxon>Episquamata</taxon>
        <taxon>Laterata</taxon>
        <taxon>Lacertibaenia</taxon>
        <taxon>Lacertidae</taxon>
        <taxon>Podarcis</taxon>
    </lineage>
</organism>
<keyword evidence="10" id="KW-0539">Nucleus</keyword>
<evidence type="ECO:0000256" key="1">
    <source>
        <dbReference type="ARBA" id="ARBA00004123"/>
    </source>
</evidence>
<evidence type="ECO:0000256" key="12">
    <source>
        <dbReference type="SAM" id="MobiDB-lite"/>
    </source>
</evidence>
<evidence type="ECO:0000256" key="6">
    <source>
        <dbReference type="ARBA" id="ARBA00022833"/>
    </source>
</evidence>
<dbReference type="InterPro" id="IPR013087">
    <property type="entry name" value="Znf_C2H2_type"/>
</dbReference>
<evidence type="ECO:0000256" key="5">
    <source>
        <dbReference type="ARBA" id="ARBA00022771"/>
    </source>
</evidence>
<dbReference type="SMART" id="SM00431">
    <property type="entry name" value="SCAN"/>
    <property type="match status" value="1"/>
</dbReference>
<evidence type="ECO:0000256" key="4">
    <source>
        <dbReference type="ARBA" id="ARBA00022737"/>
    </source>
</evidence>
<keyword evidence="4" id="KW-0677">Repeat</keyword>
<name>A0AA35JY67_9SAUR</name>
<dbReference type="Proteomes" id="UP001178461">
    <property type="component" value="Chromosome 2"/>
</dbReference>
<keyword evidence="9" id="KW-0804">Transcription</keyword>
<dbReference type="FunFam" id="3.30.160.60:FF:002061">
    <property type="entry name" value="Uncharacterized protein"/>
    <property type="match status" value="1"/>
</dbReference>
<dbReference type="FunFam" id="3.30.160.60:FF:002343">
    <property type="entry name" value="Zinc finger protein 33A"/>
    <property type="match status" value="5"/>
</dbReference>
<dbReference type="FunFam" id="3.30.160.60:FF:001343">
    <property type="entry name" value="Zinc finger protein 568"/>
    <property type="match status" value="1"/>
</dbReference>
<evidence type="ECO:0000256" key="3">
    <source>
        <dbReference type="ARBA" id="ARBA00022723"/>
    </source>
</evidence>
<dbReference type="InterPro" id="IPR038269">
    <property type="entry name" value="SCAN_sf"/>
</dbReference>
<feature type="compositionally biased region" description="Polar residues" evidence="12">
    <location>
        <begin position="68"/>
        <end position="77"/>
    </location>
</feature>
<feature type="domain" description="C2H2-type" evidence="13">
    <location>
        <begin position="434"/>
        <end position="461"/>
    </location>
</feature>
<dbReference type="InterPro" id="IPR050331">
    <property type="entry name" value="Zinc_finger"/>
</dbReference>
<feature type="domain" description="C2H2-type" evidence="13">
    <location>
        <begin position="490"/>
        <end position="517"/>
    </location>
</feature>
<feature type="compositionally biased region" description="Basic and acidic residues" evidence="12">
    <location>
        <begin position="14"/>
        <end position="29"/>
    </location>
</feature>
<dbReference type="Gene3D" id="3.30.160.60">
    <property type="entry name" value="Classic Zinc Finger"/>
    <property type="match status" value="11"/>
</dbReference>
<keyword evidence="8" id="KW-0238">DNA-binding</keyword>
<protein>
    <submittedName>
        <fullName evidence="15">Finger 397-like isoform X1</fullName>
    </submittedName>
</protein>
<evidence type="ECO:0000256" key="11">
    <source>
        <dbReference type="PROSITE-ProRule" id="PRU00042"/>
    </source>
</evidence>
<dbReference type="InterPro" id="IPR036236">
    <property type="entry name" value="Znf_C2H2_sf"/>
</dbReference>
<dbReference type="PANTHER" id="PTHR16515">
    <property type="entry name" value="PR DOMAIN ZINC FINGER PROTEIN"/>
    <property type="match status" value="1"/>
</dbReference>
<keyword evidence="7" id="KW-0805">Transcription regulation</keyword>
<dbReference type="PANTHER" id="PTHR16515:SF58">
    <property type="entry name" value="ZINC FINGER PROTEIN 22"/>
    <property type="match status" value="1"/>
</dbReference>
<dbReference type="SUPFAM" id="SSF57667">
    <property type="entry name" value="beta-beta-alpha zinc fingers"/>
    <property type="match status" value="7"/>
</dbReference>
<dbReference type="FunFam" id="3.30.160.60:FF:000295">
    <property type="entry name" value="zinc finger protein 19"/>
    <property type="match status" value="1"/>
</dbReference>
<accession>A0AA35JY67</accession>
<comment type="similarity">
    <text evidence="2">Belongs to the krueppel C2H2-type zinc-finger protein family.</text>
</comment>
<gene>
    <name evidence="15" type="ORF">PODLI_1B027450</name>
</gene>
<dbReference type="Pfam" id="PF00096">
    <property type="entry name" value="zf-C2H2"/>
    <property type="match status" value="9"/>
</dbReference>
<reference evidence="15" key="1">
    <citation type="submission" date="2022-12" db="EMBL/GenBank/DDBJ databases">
        <authorList>
            <person name="Alioto T."/>
            <person name="Alioto T."/>
            <person name="Gomez Garrido J."/>
        </authorList>
    </citation>
    <scope>NUCLEOTIDE SEQUENCE</scope>
</reference>
<feature type="domain" description="SCAN box" evidence="14">
    <location>
        <begin position="144"/>
        <end position="225"/>
    </location>
</feature>
<dbReference type="AlphaFoldDB" id="A0AA35JY67"/>
<dbReference type="SUPFAM" id="SSF47353">
    <property type="entry name" value="Retrovirus capsid dimerization domain-like"/>
    <property type="match status" value="1"/>
</dbReference>
<dbReference type="GO" id="GO:0003677">
    <property type="term" value="F:DNA binding"/>
    <property type="evidence" value="ECO:0007669"/>
    <property type="project" value="UniProtKB-KW"/>
</dbReference>
<evidence type="ECO:0000256" key="8">
    <source>
        <dbReference type="ARBA" id="ARBA00023125"/>
    </source>
</evidence>
<evidence type="ECO:0000256" key="10">
    <source>
        <dbReference type="ARBA" id="ARBA00023242"/>
    </source>
</evidence>
<feature type="domain" description="C2H2-type" evidence="13">
    <location>
        <begin position="658"/>
        <end position="685"/>
    </location>
</feature>
<dbReference type="PROSITE" id="PS50804">
    <property type="entry name" value="SCAN_BOX"/>
    <property type="match status" value="1"/>
</dbReference>
<feature type="domain" description="C2H2-type" evidence="13">
    <location>
        <begin position="574"/>
        <end position="601"/>
    </location>
</feature>
<dbReference type="FunFam" id="3.30.160.60:FF:000384">
    <property type="entry name" value="Zinc finger protein 550"/>
    <property type="match status" value="2"/>
</dbReference>
<dbReference type="EMBL" id="OX395127">
    <property type="protein sequence ID" value="CAI5768317.1"/>
    <property type="molecule type" value="Genomic_DNA"/>
</dbReference>
<feature type="region of interest" description="Disordered" evidence="12">
    <location>
        <begin position="66"/>
        <end position="88"/>
    </location>
</feature>
<dbReference type="Pfam" id="PF13912">
    <property type="entry name" value="zf-C2H2_6"/>
    <property type="match status" value="2"/>
</dbReference>
<proteinExistence type="inferred from homology"/>